<feature type="compositionally biased region" description="Low complexity" evidence="3">
    <location>
        <begin position="538"/>
        <end position="551"/>
    </location>
</feature>
<keyword evidence="2" id="KW-0677">Repeat</keyword>
<feature type="signal peptide" evidence="5">
    <location>
        <begin position="1"/>
        <end position="39"/>
    </location>
</feature>
<dbReference type="Pfam" id="PF06458">
    <property type="entry name" value="MucBP"/>
    <property type="match status" value="1"/>
</dbReference>
<keyword evidence="1" id="KW-0433">Leucine-rich repeat</keyword>
<evidence type="ECO:0000313" key="8">
    <source>
        <dbReference type="Proteomes" id="UP000290602"/>
    </source>
</evidence>
<dbReference type="Gene3D" id="3.10.20.320">
    <property type="entry name" value="Putative peptidoglycan bound protein (lpxtg motif)"/>
    <property type="match status" value="1"/>
</dbReference>
<keyword evidence="4" id="KW-0812">Transmembrane</keyword>
<feature type="region of interest" description="Disordered" evidence="3">
    <location>
        <begin position="397"/>
        <end position="643"/>
    </location>
</feature>
<proteinExistence type="predicted"/>
<dbReference type="InterPro" id="IPR009459">
    <property type="entry name" value="MucBP_dom"/>
</dbReference>
<evidence type="ECO:0000256" key="2">
    <source>
        <dbReference type="ARBA" id="ARBA00022737"/>
    </source>
</evidence>
<feature type="compositionally biased region" description="Polar residues" evidence="3">
    <location>
        <begin position="559"/>
        <end position="586"/>
    </location>
</feature>
<feature type="compositionally biased region" description="Polar residues" evidence="3">
    <location>
        <begin position="470"/>
        <end position="482"/>
    </location>
</feature>
<dbReference type="SUPFAM" id="SSF52058">
    <property type="entry name" value="L domain-like"/>
    <property type="match status" value="1"/>
</dbReference>
<protein>
    <submittedName>
        <fullName evidence="7">LPXTG cell wall anchor domain-containing protein</fullName>
    </submittedName>
</protein>
<feature type="compositionally biased region" description="Low complexity" evidence="3">
    <location>
        <begin position="409"/>
        <end position="436"/>
    </location>
</feature>
<evidence type="ECO:0000256" key="3">
    <source>
        <dbReference type="SAM" id="MobiDB-lite"/>
    </source>
</evidence>
<dbReference type="Proteomes" id="UP000290602">
    <property type="component" value="Unassembled WGS sequence"/>
</dbReference>
<dbReference type="Pfam" id="PF12799">
    <property type="entry name" value="LRR_4"/>
    <property type="match status" value="1"/>
</dbReference>
<keyword evidence="8" id="KW-1185">Reference proteome</keyword>
<accession>A0A4Q0VGM5</accession>
<dbReference type="Gene3D" id="3.80.10.10">
    <property type="entry name" value="Ribonuclease Inhibitor"/>
    <property type="match status" value="1"/>
</dbReference>
<comment type="caution">
    <text evidence="7">The sequence shown here is derived from an EMBL/GenBank/DDBJ whole genome shotgun (WGS) entry which is preliminary data.</text>
</comment>
<dbReference type="InterPro" id="IPR001611">
    <property type="entry name" value="Leu-rich_rpt"/>
</dbReference>
<organism evidence="7 8">
    <name type="scientific">Levilactobacillus suantsaii</name>
    <dbReference type="NCBI Taxonomy" id="2292255"/>
    <lineage>
        <taxon>Bacteria</taxon>
        <taxon>Bacillati</taxon>
        <taxon>Bacillota</taxon>
        <taxon>Bacilli</taxon>
        <taxon>Lactobacillales</taxon>
        <taxon>Lactobacillaceae</taxon>
        <taxon>Levilactobacillus</taxon>
    </lineage>
</organism>
<evidence type="ECO:0000256" key="1">
    <source>
        <dbReference type="ARBA" id="ARBA00022614"/>
    </source>
</evidence>
<dbReference type="InterPro" id="IPR025875">
    <property type="entry name" value="Leu-rich_rpt_4"/>
</dbReference>
<evidence type="ECO:0000313" key="7">
    <source>
        <dbReference type="EMBL" id="RXI77991.1"/>
    </source>
</evidence>
<dbReference type="OrthoDB" id="2307220at2"/>
<evidence type="ECO:0000259" key="6">
    <source>
        <dbReference type="Pfam" id="PF06458"/>
    </source>
</evidence>
<dbReference type="NCBIfam" id="TIGR01167">
    <property type="entry name" value="LPXTG_anchor"/>
    <property type="match status" value="1"/>
</dbReference>
<dbReference type="PROSITE" id="PS51450">
    <property type="entry name" value="LRR"/>
    <property type="match status" value="1"/>
</dbReference>
<reference evidence="7 8" key="1">
    <citation type="submission" date="2018-08" db="EMBL/GenBank/DDBJ databases">
        <title>Lactobacillus suantsai sp. nov., isolated from traditional fermented suan-tsai in Taiwan.</title>
        <authorList>
            <person name="Huang C.-H."/>
        </authorList>
    </citation>
    <scope>NUCLEOTIDE SEQUENCE [LARGE SCALE GENOMIC DNA]</scope>
    <source>
        <strain evidence="7 8">BCRC 12945</strain>
    </source>
</reference>
<feature type="compositionally biased region" description="Polar residues" evidence="3">
    <location>
        <begin position="437"/>
        <end position="448"/>
    </location>
</feature>
<feature type="compositionally biased region" description="Low complexity" evidence="3">
    <location>
        <begin position="508"/>
        <end position="530"/>
    </location>
</feature>
<feature type="chain" id="PRO_5020829110" evidence="5">
    <location>
        <begin position="40"/>
        <end position="714"/>
    </location>
</feature>
<evidence type="ECO:0000256" key="4">
    <source>
        <dbReference type="SAM" id="Phobius"/>
    </source>
</evidence>
<dbReference type="RefSeq" id="WP_129032872.1">
    <property type="nucleotide sequence ID" value="NZ_QXIL01000016.1"/>
</dbReference>
<feature type="compositionally biased region" description="Low complexity" evidence="3">
    <location>
        <begin position="632"/>
        <end position="643"/>
    </location>
</feature>
<name>A0A4Q0VGM5_9LACO</name>
<sequence length="714" mass="76316">MNITATLSQLCRYRWSRYVIALSLTVGCWSSLTGVTADAAIKTATMMTSQVTARTQPTSEPESVDSWMPNKRLQKAVLAGLQKVGKAPEDDVSGLTKESLEKLNDVVDRQTAYIDGTSEYSLEGLQYATNLKTINIGMGFQGPTEHWFGDVVDVSPLKNLQFLWRIDLKNNRIKDVTPLKELKNVTSLDLRDNQIEDFSKLSQGQYATLEMTNQLIFRPRTTINQKARTAHMEGNFHLPGDQLDPLTQIHYYHAPVATGTEGVIKSSYFFGGHAVPDGHGGLDINIILDQKPGITGPNLRPLPDYYYLMGQSKDQIFTVIQPYALAAGPVTVHYQDMVGQDLEEPEVIQGLVGKTYATKSKKFTGYYLKKISGQTTGTFTDKPQTVTYVYARDAPVIVPQPDAPSGDTDGNVPDSSDPDNSTTDNTTNTPDGSNPDGSTTDNTGNTPDGSDPDDSNTDNTINAPDGSDPDGSTTDNTGNTPDGSDPDDSNTDNTINAPDGSDPDDSNTDNTTNTPDGSNPDDSTTDNTGDTPDDSNPDDSTTGNTTNTPDGSDTDDSNATNTVNVTDDPNPDNSQETINLPGSSGASNPNATSNLSTSNSSTSSSSSTSSMTNGSSTIQESETPPLGIWDNQQPPLLPLLHQQPTPFQPAGTTATEMPIPTLVPTSIIFTSQGPATGKLPQTNATSGQLMAWLGAAGLLAGGLIWVNQRYTDND</sequence>
<feature type="compositionally biased region" description="Low complexity" evidence="3">
    <location>
        <begin position="587"/>
        <end position="617"/>
    </location>
</feature>
<dbReference type="InterPro" id="IPR032675">
    <property type="entry name" value="LRR_dom_sf"/>
</dbReference>
<evidence type="ECO:0000256" key="5">
    <source>
        <dbReference type="SAM" id="SignalP"/>
    </source>
</evidence>
<feature type="transmembrane region" description="Helical" evidence="4">
    <location>
        <begin position="689"/>
        <end position="706"/>
    </location>
</feature>
<keyword evidence="4" id="KW-1133">Transmembrane helix</keyword>
<feature type="domain" description="MucBP" evidence="6">
    <location>
        <begin position="329"/>
        <end position="390"/>
    </location>
</feature>
<dbReference type="AlphaFoldDB" id="A0A4Q0VGM5"/>
<dbReference type="EMBL" id="QXIL01000016">
    <property type="protein sequence ID" value="RXI77991.1"/>
    <property type="molecule type" value="Genomic_DNA"/>
</dbReference>
<gene>
    <name evidence="7" type="ORF">DXH47_08140</name>
</gene>
<keyword evidence="4" id="KW-0472">Membrane</keyword>
<keyword evidence="5" id="KW-0732">Signal</keyword>